<dbReference type="EMBL" id="GIFC01007074">
    <property type="protein sequence ID" value="MXU89157.1"/>
    <property type="molecule type" value="Transcribed_RNA"/>
</dbReference>
<name>A0A6B0UGK0_IXORI</name>
<accession>A0A6B0UGK0</accession>
<proteinExistence type="predicted"/>
<organism evidence="1">
    <name type="scientific">Ixodes ricinus</name>
    <name type="common">Common tick</name>
    <name type="synonym">Acarus ricinus</name>
    <dbReference type="NCBI Taxonomy" id="34613"/>
    <lineage>
        <taxon>Eukaryota</taxon>
        <taxon>Metazoa</taxon>
        <taxon>Ecdysozoa</taxon>
        <taxon>Arthropoda</taxon>
        <taxon>Chelicerata</taxon>
        <taxon>Arachnida</taxon>
        <taxon>Acari</taxon>
        <taxon>Parasitiformes</taxon>
        <taxon>Ixodida</taxon>
        <taxon>Ixodoidea</taxon>
        <taxon>Ixodidae</taxon>
        <taxon>Ixodinae</taxon>
        <taxon>Ixodes</taxon>
    </lineage>
</organism>
<evidence type="ECO:0000313" key="1">
    <source>
        <dbReference type="EMBL" id="MXU89157.1"/>
    </source>
</evidence>
<dbReference type="AlphaFoldDB" id="A0A6B0UGK0"/>
<reference evidence="1" key="1">
    <citation type="submission" date="2019-12" db="EMBL/GenBank/DDBJ databases">
        <title>An insight into the sialome of adult female Ixodes ricinus ticks feeding for 6 days.</title>
        <authorList>
            <person name="Perner J."/>
            <person name="Ribeiro J.M.C."/>
        </authorList>
    </citation>
    <scope>NUCLEOTIDE SEQUENCE</scope>
    <source>
        <strain evidence="1">Semi-engorged</strain>
        <tissue evidence="1">Salivary glands</tissue>
    </source>
</reference>
<sequence>MPALLFVCVFFFVFFLGGGCAHLQWQFVLSLTFDSSFVSLFTCYKCKRNLKLLGRDILQLQVGTVLKTLFFMSGSKFAAFLKEQNDALNVTRTLPLGSAHCSLMKW</sequence>
<protein>
    <submittedName>
        <fullName evidence="1">Putative secreted protein</fullName>
    </submittedName>
</protein>